<sequence>MSDFLIDLGNAGIKGGEIGSRLKQRLLMCINTCGLNSIGECFPGPGDECDSCPIKERKAQVPLNSYNGENK</sequence>
<dbReference type="AlphaFoldDB" id="A0A6H2A2U7"/>
<name>A0A6H2A2U7_9ZZZZ</name>
<protein>
    <submittedName>
        <fullName evidence="1">Uncharacterized protein</fullName>
    </submittedName>
</protein>
<organism evidence="1">
    <name type="scientific">viral metagenome</name>
    <dbReference type="NCBI Taxonomy" id="1070528"/>
    <lineage>
        <taxon>unclassified sequences</taxon>
        <taxon>metagenomes</taxon>
        <taxon>organismal metagenomes</taxon>
    </lineage>
</organism>
<dbReference type="EMBL" id="MT144480">
    <property type="protein sequence ID" value="QJA54134.1"/>
    <property type="molecule type" value="Genomic_DNA"/>
</dbReference>
<gene>
    <name evidence="1" type="ORF">TM448A04414_0002</name>
</gene>
<reference evidence="1" key="1">
    <citation type="submission" date="2020-03" db="EMBL/GenBank/DDBJ databases">
        <title>The deep terrestrial virosphere.</title>
        <authorList>
            <person name="Holmfeldt K."/>
            <person name="Nilsson E."/>
            <person name="Simone D."/>
            <person name="Lopez-Fernandez M."/>
            <person name="Wu X."/>
            <person name="de Brujin I."/>
            <person name="Lundin D."/>
            <person name="Andersson A."/>
            <person name="Bertilsson S."/>
            <person name="Dopson M."/>
        </authorList>
    </citation>
    <scope>NUCLEOTIDE SEQUENCE</scope>
    <source>
        <strain evidence="1">TM448A04414</strain>
    </source>
</reference>
<accession>A0A6H2A2U7</accession>
<proteinExistence type="predicted"/>
<evidence type="ECO:0000313" key="1">
    <source>
        <dbReference type="EMBL" id="QJA54134.1"/>
    </source>
</evidence>